<feature type="transmembrane region" description="Helical" evidence="8">
    <location>
        <begin position="623"/>
        <end position="645"/>
    </location>
</feature>
<dbReference type="InterPro" id="IPR003593">
    <property type="entry name" value="AAA+_ATPase"/>
</dbReference>
<dbReference type="InterPro" id="IPR050352">
    <property type="entry name" value="ABCG_transporters"/>
</dbReference>
<feature type="transmembrane region" description="Helical" evidence="8">
    <location>
        <begin position="1160"/>
        <end position="1179"/>
    </location>
</feature>
<dbReference type="Proteomes" id="UP001175227">
    <property type="component" value="Unassembled WGS sequence"/>
</dbReference>
<keyword evidence="3 8" id="KW-0812">Transmembrane</keyword>
<evidence type="ECO:0000256" key="8">
    <source>
        <dbReference type="SAM" id="Phobius"/>
    </source>
</evidence>
<keyword evidence="10" id="KW-0378">Hydrolase</keyword>
<dbReference type="PANTHER" id="PTHR48041:SF119">
    <property type="entry name" value="ROA1P"/>
    <property type="match status" value="1"/>
</dbReference>
<feature type="transmembrane region" description="Helical" evidence="8">
    <location>
        <begin position="475"/>
        <end position="492"/>
    </location>
</feature>
<feature type="transmembrane region" description="Helical" evidence="8">
    <location>
        <begin position="1128"/>
        <end position="1148"/>
    </location>
</feature>
<dbReference type="PROSITE" id="PS00211">
    <property type="entry name" value="ABC_TRANSPORTER_1"/>
    <property type="match status" value="2"/>
</dbReference>
<dbReference type="GO" id="GO:0016887">
    <property type="term" value="F:ATP hydrolysis activity"/>
    <property type="evidence" value="ECO:0007669"/>
    <property type="project" value="InterPro"/>
</dbReference>
<dbReference type="InterPro" id="IPR017871">
    <property type="entry name" value="ABC_transporter-like_CS"/>
</dbReference>
<dbReference type="PANTHER" id="PTHR48041">
    <property type="entry name" value="ABC TRANSPORTER G FAMILY MEMBER 28"/>
    <property type="match status" value="1"/>
</dbReference>
<dbReference type="Gene3D" id="3.40.50.300">
    <property type="entry name" value="P-loop containing nucleotide triphosphate hydrolases"/>
    <property type="match status" value="2"/>
</dbReference>
<organism evidence="10 11">
    <name type="scientific">Armillaria novae-zelandiae</name>
    <dbReference type="NCBI Taxonomy" id="153914"/>
    <lineage>
        <taxon>Eukaryota</taxon>
        <taxon>Fungi</taxon>
        <taxon>Dikarya</taxon>
        <taxon>Basidiomycota</taxon>
        <taxon>Agaricomycotina</taxon>
        <taxon>Agaricomycetes</taxon>
        <taxon>Agaricomycetidae</taxon>
        <taxon>Agaricales</taxon>
        <taxon>Marasmiineae</taxon>
        <taxon>Physalacriaceae</taxon>
        <taxon>Armillaria</taxon>
    </lineage>
</organism>
<gene>
    <name evidence="10" type="ORF">IW261DRAFT_694039</name>
</gene>
<dbReference type="InterPro" id="IPR027417">
    <property type="entry name" value="P-loop_NTPase"/>
</dbReference>
<feature type="transmembrane region" description="Helical" evidence="8">
    <location>
        <begin position="1054"/>
        <end position="1072"/>
    </location>
</feature>
<keyword evidence="5" id="KW-0067">ATP-binding</keyword>
<feature type="transmembrane region" description="Helical" evidence="8">
    <location>
        <begin position="1245"/>
        <end position="1267"/>
    </location>
</feature>
<dbReference type="EMBL" id="JAUEPR010000033">
    <property type="protein sequence ID" value="KAK0473430.1"/>
    <property type="molecule type" value="Genomic_DNA"/>
</dbReference>
<evidence type="ECO:0000256" key="5">
    <source>
        <dbReference type="ARBA" id="ARBA00022840"/>
    </source>
</evidence>
<keyword evidence="4" id="KW-0547">Nucleotide-binding</keyword>
<dbReference type="PROSITE" id="PS50893">
    <property type="entry name" value="ABC_TRANSPORTER_2"/>
    <property type="match status" value="2"/>
</dbReference>
<comment type="caution">
    <text evidence="10">The sequence shown here is derived from an EMBL/GenBank/DDBJ whole genome shotgun (WGS) entry which is preliminary data.</text>
</comment>
<dbReference type="Pfam" id="PF00005">
    <property type="entry name" value="ABC_tran"/>
    <property type="match status" value="2"/>
</dbReference>
<evidence type="ECO:0000256" key="3">
    <source>
        <dbReference type="ARBA" id="ARBA00022692"/>
    </source>
</evidence>
<feature type="transmembrane region" description="Helical" evidence="8">
    <location>
        <begin position="499"/>
        <end position="522"/>
    </location>
</feature>
<dbReference type="InterPro" id="IPR003439">
    <property type="entry name" value="ABC_transporter-like_ATP-bd"/>
</dbReference>
<dbReference type="GO" id="GO:0016020">
    <property type="term" value="C:membrane"/>
    <property type="evidence" value="ECO:0007669"/>
    <property type="project" value="UniProtKB-SubCell"/>
</dbReference>
<feature type="domain" description="ABC transporter" evidence="9">
    <location>
        <begin position="682"/>
        <end position="930"/>
    </location>
</feature>
<name>A0AA39UC96_9AGAR</name>
<evidence type="ECO:0000256" key="7">
    <source>
        <dbReference type="ARBA" id="ARBA00023136"/>
    </source>
</evidence>
<dbReference type="InterPro" id="IPR043926">
    <property type="entry name" value="ABCG_dom"/>
</dbReference>
<dbReference type="GO" id="GO:0005524">
    <property type="term" value="F:ATP binding"/>
    <property type="evidence" value="ECO:0007669"/>
    <property type="project" value="UniProtKB-KW"/>
</dbReference>
<evidence type="ECO:0000313" key="10">
    <source>
        <dbReference type="EMBL" id="KAK0473430.1"/>
    </source>
</evidence>
<keyword evidence="7 8" id="KW-0472">Membrane</keyword>
<protein>
    <submittedName>
        <fullName evidence="10">P-loop containing nucleoside triphosphate hydrolase protein</fullName>
    </submittedName>
</protein>
<feature type="transmembrane region" description="Helical" evidence="8">
    <location>
        <begin position="418"/>
        <end position="437"/>
    </location>
</feature>
<dbReference type="SMART" id="SM00382">
    <property type="entry name" value="AAA"/>
    <property type="match status" value="2"/>
</dbReference>
<dbReference type="InterPro" id="IPR013525">
    <property type="entry name" value="ABC2_TM"/>
</dbReference>
<evidence type="ECO:0000256" key="4">
    <source>
        <dbReference type="ARBA" id="ARBA00022741"/>
    </source>
</evidence>
<dbReference type="Pfam" id="PF01061">
    <property type="entry name" value="ABC2_membrane"/>
    <property type="match status" value="2"/>
</dbReference>
<evidence type="ECO:0000256" key="1">
    <source>
        <dbReference type="ARBA" id="ARBA00004141"/>
    </source>
</evidence>
<comment type="subcellular location">
    <subcellularLocation>
        <location evidence="1">Membrane</location>
        <topology evidence="1">Multi-pass membrane protein</topology>
    </subcellularLocation>
</comment>
<sequence>MANASFDNTLCISDPLECHLDEGKLSFSAVAPVDVGVRKLTVQAYSSSATRRFKRFPLVDEECLKSQTILNSIDSEFLRSSLNGIIGSSGSGKTTFLNSLSHRMKGNNLFIRGQLLYNNSPSLSSVSYAYVTQTDVFLPTLTVRETLMYAADLRLPDSIGHKKRHSLVEEIILELGLTNCAETLVGDRLAKKGCSGGERRRLSLGVQLLGNPSVLFLDEPTTGLDATSAYQLVKTLKTLAKKGRTIIMTLHQPRSEVFLLLDAVTLLAQGHSLYSGPIADAVPWFERRLPPPRLHVNPADYLINIGAIDTRTREAEDVSRARVNMLTAAWKEESAVRFPPIKSAVLSSSGSSVFSHNHRKVPFARVVRTLISRTLKSTIRDPWGVMALWIEAVLIGLTVGSVFLQLPNSMAGTRSRQAALCVSVGFQGYLVFVYEVYRLTSIDMPLFDREHSEGVVEVLPWIISQRIAHGILEDLIVPLIFSGISYFMIGLAPSATRFLYYFIVILLVHCASLTSAGLSVSISRDFAVSTLLTNQAFAVHTHVCGFFLQADSIPVYLRWAKWTSYLFYGFTALVNNEFKDRNFDCPLDGSGPHSSTDCNTYRGDYIIESLAVPSQNWSTMPSIAILCLIAFYSLAQILVLHLFAINTTIPSRAQPSSDRKIKEAYCTNIERSPRFNTEGVEVDLENYSLRVIIRGGACISIIQGINTRFEPGKINAILGPSGCGKSSLLSSMAHRRRSLSYAAEGTMKLNGVSATSERIRSLCSYVTQDDTSLLPYLTVRETLEFAAALRLPSLMSKEQKLQKADEVMKKMVLTDCADTLVGNVMLKGISGGEKRRVSIAIQVLTESQVLMLDEPTSGLDTFTAASIMDLLRQLSEEGRTIIAVLHQSPLELFEHFGNVLLLTKDGKAAYSGPAGEMLECMQLMGLRCPPTMNPADFALDVVSVDLQKAQEGETSHKKVDLLVEAFRNGERRTLNEETKASRLPNDATQLKRKMAPITISLPVLLKRGAFAFSRRPGVIQARFGNAFGLGIVSALFFSPLGHDYISIQNRIGCIQGILAICFVGVLQNMAIYPSERDIFYQEQDDDAYSIESFFLAYTILELPLEVVACFTFSALAVIATNLSRTVDMFLAVTLNALCMVNAGESIGIASNTIFHENAGLALNVANVVLCVMMFMAGLMSPDMPAFLWGINKVSPLGYVVRNIMPLAFSGQMFTCDDNQRLYDGSCAVSAGEQVLEMYQMNEDDIPLNLGAVVVTMLVYRFLAYIIVKVAKQRFNGIHRRNN</sequence>
<evidence type="ECO:0000259" key="9">
    <source>
        <dbReference type="PROSITE" id="PS50893"/>
    </source>
</evidence>
<reference evidence="10" key="1">
    <citation type="submission" date="2023-06" db="EMBL/GenBank/DDBJ databases">
        <authorList>
            <consortium name="Lawrence Berkeley National Laboratory"/>
            <person name="Ahrendt S."/>
            <person name="Sahu N."/>
            <person name="Indic B."/>
            <person name="Wong-Bajracharya J."/>
            <person name="Merenyi Z."/>
            <person name="Ke H.-M."/>
            <person name="Monk M."/>
            <person name="Kocsube S."/>
            <person name="Drula E."/>
            <person name="Lipzen A."/>
            <person name="Balint B."/>
            <person name="Henrissat B."/>
            <person name="Andreopoulos B."/>
            <person name="Martin F.M."/>
            <person name="Harder C.B."/>
            <person name="Rigling D."/>
            <person name="Ford K.L."/>
            <person name="Foster G.D."/>
            <person name="Pangilinan J."/>
            <person name="Papanicolaou A."/>
            <person name="Barry K."/>
            <person name="LaButti K."/>
            <person name="Viragh M."/>
            <person name="Koriabine M."/>
            <person name="Yan M."/>
            <person name="Riley R."/>
            <person name="Champramary S."/>
            <person name="Plett K.L."/>
            <person name="Tsai I.J."/>
            <person name="Slot J."/>
            <person name="Sipos G."/>
            <person name="Plett J."/>
            <person name="Nagy L.G."/>
            <person name="Grigoriev I.V."/>
        </authorList>
    </citation>
    <scope>NUCLEOTIDE SEQUENCE</scope>
    <source>
        <strain evidence="10">ICMP 16352</strain>
    </source>
</reference>
<evidence type="ECO:0000313" key="11">
    <source>
        <dbReference type="Proteomes" id="UP001175227"/>
    </source>
</evidence>
<evidence type="ECO:0000256" key="2">
    <source>
        <dbReference type="ARBA" id="ARBA00022448"/>
    </source>
</evidence>
<feature type="transmembrane region" description="Helical" evidence="8">
    <location>
        <begin position="1023"/>
        <end position="1042"/>
    </location>
</feature>
<accession>A0AA39UC96</accession>
<keyword evidence="11" id="KW-1185">Reference proteome</keyword>
<feature type="domain" description="ABC transporter" evidence="9">
    <location>
        <begin position="54"/>
        <end position="294"/>
    </location>
</feature>
<dbReference type="GO" id="GO:0140359">
    <property type="term" value="F:ABC-type transporter activity"/>
    <property type="evidence" value="ECO:0007669"/>
    <property type="project" value="InterPro"/>
</dbReference>
<feature type="transmembrane region" description="Helical" evidence="8">
    <location>
        <begin position="1093"/>
        <end position="1122"/>
    </location>
</feature>
<proteinExistence type="predicted"/>
<evidence type="ECO:0000256" key="6">
    <source>
        <dbReference type="ARBA" id="ARBA00022989"/>
    </source>
</evidence>
<keyword evidence="6 8" id="KW-1133">Transmembrane helix</keyword>
<feature type="transmembrane region" description="Helical" evidence="8">
    <location>
        <begin position="383"/>
        <end position="406"/>
    </location>
</feature>
<dbReference type="Pfam" id="PF19055">
    <property type="entry name" value="ABC2_membrane_7"/>
    <property type="match status" value="1"/>
</dbReference>
<keyword evidence="2" id="KW-0813">Transport</keyword>
<dbReference type="SUPFAM" id="SSF52540">
    <property type="entry name" value="P-loop containing nucleoside triphosphate hydrolases"/>
    <property type="match status" value="2"/>
</dbReference>